<keyword evidence="3" id="KW-1185">Reference proteome</keyword>
<feature type="region of interest" description="Disordered" evidence="1">
    <location>
        <begin position="258"/>
        <end position="292"/>
    </location>
</feature>
<feature type="region of interest" description="Disordered" evidence="1">
    <location>
        <begin position="106"/>
        <end position="153"/>
    </location>
</feature>
<comment type="caution">
    <text evidence="2">The sequence shown here is derived from an EMBL/GenBank/DDBJ whole genome shotgun (WGS) entry which is preliminary data.</text>
</comment>
<gene>
    <name evidence="2" type="ORF">ACFOW7_02860</name>
</gene>
<dbReference type="Proteomes" id="UP001595791">
    <property type="component" value="Unassembled WGS sequence"/>
</dbReference>
<dbReference type="SUPFAM" id="SSF69279">
    <property type="entry name" value="Phage tail proteins"/>
    <property type="match status" value="1"/>
</dbReference>
<organism evidence="2 3">
    <name type="scientific">Chitinimonas lacunae</name>
    <dbReference type="NCBI Taxonomy" id="1963018"/>
    <lineage>
        <taxon>Bacteria</taxon>
        <taxon>Pseudomonadati</taxon>
        <taxon>Pseudomonadota</taxon>
        <taxon>Betaproteobacteria</taxon>
        <taxon>Neisseriales</taxon>
        <taxon>Chitinibacteraceae</taxon>
        <taxon>Chitinimonas</taxon>
    </lineage>
</organism>
<feature type="compositionally biased region" description="Low complexity" evidence="1">
    <location>
        <begin position="112"/>
        <end position="127"/>
    </location>
</feature>
<dbReference type="EMBL" id="JBHSBU010000001">
    <property type="protein sequence ID" value="MFC4158293.1"/>
    <property type="molecule type" value="Genomic_DNA"/>
</dbReference>
<proteinExistence type="predicted"/>
<sequence length="659" mass="68239">MTNSTARPVSGAGELILGRPLDGAADLHLGRPRGDPVEAVVGVLDARDDAGADGELQVVAAGVLAGADARADGFLLPVLSLAGSGGDAGSAAGVLHYDHAVPRGAGATTSSGWRPAAGRGAGAAAGWRAHDPAGTTSISSWSPAGAGAASTSAPWASQLERAGSASSSWRAAVPTAADSAAPWSAMPARAAAFELDHRHALPAGIESAAPWIDLVPRAGASTQTWREAGSAALDISASASPAAPVQLATSIPWREARRPAYGHTPPIPVPPTPPPPPPGTVPPPPPAGSTPTRLHLAHRIEPSAPTLLWLGRADPVGIRVPSLRVYIVVNKIRMWRISDGAPLSPTSVSISTDDESWTWSLTATLPGNQRLLVLRQDPREPVEIGVELNGLRWTFVVTATSGSRQFGSASATITGRSLAAYLGDGFAEKRAWTESAPIAARQIAERALEGTGTALDWRLPDWLIPPGCWSMTDATPIDVINRLATAVGGTVLAGADSTSLRLAPRYPVAPWEWGAAVPDIILPPGPVTVQQWNDQDMPDYNAVYIAGDRTGGVVGRVVRQGSAGDKLAPQVTDTLITDVAAARACGMSILANTGPQASISLELPLLPDLGRVTHGQLLEFDGLGELWRSLVRGITINAQSGGDQKTVIKQTLTVERHYT</sequence>
<feature type="compositionally biased region" description="Low complexity" evidence="1">
    <location>
        <begin position="139"/>
        <end position="153"/>
    </location>
</feature>
<evidence type="ECO:0000313" key="3">
    <source>
        <dbReference type="Proteomes" id="UP001595791"/>
    </source>
</evidence>
<name>A0ABV8MJH4_9NEIS</name>
<evidence type="ECO:0000313" key="2">
    <source>
        <dbReference type="EMBL" id="MFC4158293.1"/>
    </source>
</evidence>
<feature type="compositionally biased region" description="Pro residues" evidence="1">
    <location>
        <begin position="265"/>
        <end position="288"/>
    </location>
</feature>
<dbReference type="RefSeq" id="WP_378160807.1">
    <property type="nucleotide sequence ID" value="NZ_JBHSBU010000001.1"/>
</dbReference>
<evidence type="ECO:0000256" key="1">
    <source>
        <dbReference type="SAM" id="MobiDB-lite"/>
    </source>
</evidence>
<reference evidence="3" key="1">
    <citation type="journal article" date="2019" name="Int. J. Syst. Evol. Microbiol.">
        <title>The Global Catalogue of Microorganisms (GCM) 10K type strain sequencing project: providing services to taxonomists for standard genome sequencing and annotation.</title>
        <authorList>
            <consortium name="The Broad Institute Genomics Platform"/>
            <consortium name="The Broad Institute Genome Sequencing Center for Infectious Disease"/>
            <person name="Wu L."/>
            <person name="Ma J."/>
        </authorList>
    </citation>
    <scope>NUCLEOTIDE SEQUENCE [LARGE SCALE GENOMIC DNA]</scope>
    <source>
        <strain evidence="3">LMG 29894</strain>
    </source>
</reference>
<protein>
    <submittedName>
        <fullName evidence="2">Uncharacterized protein</fullName>
    </submittedName>
</protein>
<accession>A0ABV8MJH4</accession>